<keyword evidence="4" id="KW-0413">Isomerase</keyword>
<protein>
    <recommendedName>
        <fullName evidence="2">peptidylprolyl isomerase</fullName>
        <ecNumber evidence="2">5.2.1.8</ecNumber>
    </recommendedName>
</protein>
<dbReference type="InterPro" id="IPR019734">
    <property type="entry name" value="TPR_rpt"/>
</dbReference>
<evidence type="ECO:0000256" key="1">
    <source>
        <dbReference type="ARBA" id="ARBA00000971"/>
    </source>
</evidence>
<keyword evidence="3" id="KW-0697">Rotamase</keyword>
<proteinExistence type="predicted"/>
<name>A0A7S3PNV6_9STRA</name>
<gene>
    <name evidence="5" type="ORF">ASTO00021_LOCUS15777</name>
</gene>
<dbReference type="GO" id="GO:0003755">
    <property type="term" value="F:peptidyl-prolyl cis-trans isomerase activity"/>
    <property type="evidence" value="ECO:0007669"/>
    <property type="project" value="UniProtKB-EC"/>
</dbReference>
<evidence type="ECO:0000256" key="2">
    <source>
        <dbReference type="ARBA" id="ARBA00013194"/>
    </source>
</evidence>
<evidence type="ECO:0000256" key="3">
    <source>
        <dbReference type="ARBA" id="ARBA00023110"/>
    </source>
</evidence>
<dbReference type="AlphaFoldDB" id="A0A7S3PNV6"/>
<organism evidence="5">
    <name type="scientific">Aplanochytrium stocchinoi</name>
    <dbReference type="NCBI Taxonomy" id="215587"/>
    <lineage>
        <taxon>Eukaryota</taxon>
        <taxon>Sar</taxon>
        <taxon>Stramenopiles</taxon>
        <taxon>Bigyra</taxon>
        <taxon>Labyrinthulomycetes</taxon>
        <taxon>Thraustochytrida</taxon>
        <taxon>Thraustochytriidae</taxon>
        <taxon>Aplanochytrium</taxon>
    </lineage>
</organism>
<dbReference type="EC" id="5.2.1.8" evidence="2"/>
<dbReference type="SMART" id="SM00028">
    <property type="entry name" value="TPR"/>
    <property type="match status" value="2"/>
</dbReference>
<evidence type="ECO:0000313" key="5">
    <source>
        <dbReference type="EMBL" id="CAE0445773.1"/>
    </source>
</evidence>
<comment type="catalytic activity">
    <reaction evidence="1">
        <text>[protein]-peptidylproline (omega=180) = [protein]-peptidylproline (omega=0)</text>
        <dbReference type="Rhea" id="RHEA:16237"/>
        <dbReference type="Rhea" id="RHEA-COMP:10747"/>
        <dbReference type="Rhea" id="RHEA-COMP:10748"/>
        <dbReference type="ChEBI" id="CHEBI:83833"/>
        <dbReference type="ChEBI" id="CHEBI:83834"/>
        <dbReference type="EC" id="5.2.1.8"/>
    </reaction>
</comment>
<dbReference type="Gene3D" id="1.25.40.10">
    <property type="entry name" value="Tetratricopeptide repeat domain"/>
    <property type="match status" value="1"/>
</dbReference>
<dbReference type="EMBL" id="HBIN01020627">
    <property type="protein sequence ID" value="CAE0445773.1"/>
    <property type="molecule type" value="Transcribed_RNA"/>
</dbReference>
<dbReference type="InterPro" id="IPR011990">
    <property type="entry name" value="TPR-like_helical_dom_sf"/>
</dbReference>
<dbReference type="PANTHER" id="PTHR46512">
    <property type="entry name" value="PEPTIDYLPROLYL ISOMERASE"/>
    <property type="match status" value="1"/>
</dbReference>
<dbReference type="SUPFAM" id="SSF48452">
    <property type="entry name" value="TPR-like"/>
    <property type="match status" value="1"/>
</dbReference>
<reference evidence="5" key="1">
    <citation type="submission" date="2021-01" db="EMBL/GenBank/DDBJ databases">
        <authorList>
            <person name="Corre E."/>
            <person name="Pelletier E."/>
            <person name="Niang G."/>
            <person name="Scheremetjew M."/>
            <person name="Finn R."/>
            <person name="Kale V."/>
            <person name="Holt S."/>
            <person name="Cochrane G."/>
            <person name="Meng A."/>
            <person name="Brown T."/>
            <person name="Cohen L."/>
        </authorList>
    </citation>
    <scope>NUCLEOTIDE SEQUENCE</scope>
    <source>
        <strain evidence="5">GSBS06</strain>
    </source>
</reference>
<accession>A0A7S3PNV6</accession>
<evidence type="ECO:0000256" key="4">
    <source>
        <dbReference type="ARBA" id="ARBA00023235"/>
    </source>
</evidence>
<dbReference type="InterPro" id="IPR050754">
    <property type="entry name" value="FKBP4/5/8-like"/>
</dbReference>
<sequence length="315" mass="36324">MPLDSASVCQKILISVREDGKKEEENVDNNNVETSICFRYTGYLASCRLDEPELLTFANSLQEKCNNYNGCTVFDGPRTVRFRPDEGYFVLGLEVNILSMDIGERSLIFYRDSKPFGNSLIRFGLPEGSDSSVIFQVERLPNRYIGVKSSLPEVVDCEDLVTRARTHKETGNNAFKQADYHEAKNHYRTALRFLRSVNIKEVILKHGPKYEDNLIKTLLIPCYLNMAACELKLGEYSLSIRHCEKVIKRDQHNKKAIFRRSTAKVELSEFEEAAEGIRFLINEDPTDKAVFKLLHSLKQKQEKQKEKYRNMFSNQ</sequence>
<dbReference type="PANTHER" id="PTHR46512:SF9">
    <property type="entry name" value="PEPTIDYLPROLYL ISOMERASE"/>
    <property type="match status" value="1"/>
</dbReference>